<keyword evidence="4" id="KW-0456">Lyase</keyword>
<dbReference type="Pfam" id="PF00291">
    <property type="entry name" value="PALP"/>
    <property type="match status" value="1"/>
</dbReference>
<evidence type="ECO:0000313" key="6">
    <source>
        <dbReference type="EMBL" id="GEO14163.1"/>
    </source>
</evidence>
<dbReference type="InterPro" id="IPR001926">
    <property type="entry name" value="TrpB-like_PALP"/>
</dbReference>
<dbReference type="GO" id="GO:0003941">
    <property type="term" value="F:L-serine ammonia-lyase activity"/>
    <property type="evidence" value="ECO:0007669"/>
    <property type="project" value="TreeGrafter"/>
</dbReference>
<evidence type="ECO:0000256" key="2">
    <source>
        <dbReference type="ARBA" id="ARBA00010869"/>
    </source>
</evidence>
<proteinExistence type="inferred from homology"/>
<dbReference type="InterPro" id="IPR050147">
    <property type="entry name" value="Ser/Thr_Dehydratase"/>
</dbReference>
<feature type="domain" description="Tryptophan synthase beta chain-like PALP" evidence="5">
    <location>
        <begin position="31"/>
        <end position="315"/>
    </location>
</feature>
<dbReference type="OrthoDB" id="9811476at2"/>
<dbReference type="GO" id="GO:0004794">
    <property type="term" value="F:threonine deaminase activity"/>
    <property type="evidence" value="ECO:0007669"/>
    <property type="project" value="TreeGrafter"/>
</dbReference>
<dbReference type="Proteomes" id="UP000321085">
    <property type="component" value="Unassembled WGS sequence"/>
</dbReference>
<comment type="cofactor">
    <cofactor evidence="1">
        <name>pyridoxal 5'-phosphate</name>
        <dbReference type="ChEBI" id="CHEBI:597326"/>
    </cofactor>
</comment>
<evidence type="ECO:0000256" key="4">
    <source>
        <dbReference type="ARBA" id="ARBA00023239"/>
    </source>
</evidence>
<dbReference type="InterPro" id="IPR036052">
    <property type="entry name" value="TrpB-like_PALP_sf"/>
</dbReference>
<dbReference type="PANTHER" id="PTHR48078:SF6">
    <property type="entry name" value="L-THREONINE DEHYDRATASE CATABOLIC TDCB"/>
    <property type="match status" value="1"/>
</dbReference>
<dbReference type="GO" id="GO:0009097">
    <property type="term" value="P:isoleucine biosynthetic process"/>
    <property type="evidence" value="ECO:0007669"/>
    <property type="project" value="TreeGrafter"/>
</dbReference>
<comment type="caution">
    <text evidence="6">The sequence shown here is derived from an EMBL/GenBank/DDBJ whole genome shotgun (WGS) entry which is preliminary data.</text>
</comment>
<keyword evidence="7" id="KW-1185">Reference proteome</keyword>
<evidence type="ECO:0000256" key="1">
    <source>
        <dbReference type="ARBA" id="ARBA00001933"/>
    </source>
</evidence>
<dbReference type="SUPFAM" id="SSF53686">
    <property type="entry name" value="Tryptophan synthase beta subunit-like PLP-dependent enzymes"/>
    <property type="match status" value="1"/>
</dbReference>
<dbReference type="Gene3D" id="3.40.50.1100">
    <property type="match status" value="2"/>
</dbReference>
<evidence type="ECO:0000259" key="5">
    <source>
        <dbReference type="Pfam" id="PF00291"/>
    </source>
</evidence>
<protein>
    <submittedName>
        <fullName evidence="6">Serine/threonine dehydratase</fullName>
    </submittedName>
</protein>
<dbReference type="GO" id="GO:0006567">
    <property type="term" value="P:L-threonine catabolic process"/>
    <property type="evidence" value="ECO:0007669"/>
    <property type="project" value="TreeGrafter"/>
</dbReference>
<organism evidence="6 7">
    <name type="scientific">Microvirga aerophila</name>
    <dbReference type="NCBI Taxonomy" id="670291"/>
    <lineage>
        <taxon>Bacteria</taxon>
        <taxon>Pseudomonadati</taxon>
        <taxon>Pseudomonadota</taxon>
        <taxon>Alphaproteobacteria</taxon>
        <taxon>Hyphomicrobiales</taxon>
        <taxon>Methylobacteriaceae</taxon>
        <taxon>Microvirga</taxon>
    </lineage>
</organism>
<evidence type="ECO:0000313" key="7">
    <source>
        <dbReference type="Proteomes" id="UP000321085"/>
    </source>
</evidence>
<dbReference type="AlphaFoldDB" id="A0A512BQ86"/>
<keyword evidence="3" id="KW-0663">Pyridoxal phosphate</keyword>
<dbReference type="GO" id="GO:0006565">
    <property type="term" value="P:L-serine catabolic process"/>
    <property type="evidence" value="ECO:0007669"/>
    <property type="project" value="TreeGrafter"/>
</dbReference>
<accession>A0A512BQ86</accession>
<evidence type="ECO:0000256" key="3">
    <source>
        <dbReference type="ARBA" id="ARBA00022898"/>
    </source>
</evidence>
<sequence length="333" mass="35353">MHRNRPTENHMTAFDVTLADIEAARARIAGKVRRTPTFDSLDVSACLGRRTVLKLESLQMAGSFKVRGVFNKVMTMSDAERERGLVTVSGGNHAIAVANVAGTLGIDALVLMPKVTPQFNVDLTLKLGARVELCDDAAEAFAKAEAYQTEGKVFVHPYDDPAIIAGHGTLGLELLDDVPDLTHVFVSIGGGGFMAGVAAALKAKLPSVAVYGVETVGAPTMTEALKADQPVTIRATSVARTLGAPFATPRTLSAAKLFLEEIVLVEDPPMIADLNWLLQTEKVLTEPAAACVLTAAQRIAPSLPEDSVVGLVLCGSNVSLNDLDMWRRELVKA</sequence>
<comment type="similarity">
    <text evidence="2">Belongs to the serine/threonine dehydratase family.</text>
</comment>
<dbReference type="PANTHER" id="PTHR48078">
    <property type="entry name" value="THREONINE DEHYDRATASE, MITOCHONDRIAL-RELATED"/>
    <property type="match status" value="1"/>
</dbReference>
<dbReference type="FunFam" id="3.40.50.1100:FF:000005">
    <property type="entry name" value="Threonine dehydratase catabolic"/>
    <property type="match status" value="1"/>
</dbReference>
<gene>
    <name evidence="6" type="ORF">MAE02_18590</name>
</gene>
<name>A0A512BQ86_9HYPH</name>
<reference evidence="6 7" key="1">
    <citation type="submission" date="2019-07" db="EMBL/GenBank/DDBJ databases">
        <title>Whole genome shotgun sequence of Microvirga aerophila NBRC 106136.</title>
        <authorList>
            <person name="Hosoyama A."/>
            <person name="Uohara A."/>
            <person name="Ohji S."/>
            <person name="Ichikawa N."/>
        </authorList>
    </citation>
    <scope>NUCLEOTIDE SEQUENCE [LARGE SCALE GENOMIC DNA]</scope>
    <source>
        <strain evidence="6 7">NBRC 106136</strain>
    </source>
</reference>
<dbReference type="EMBL" id="BJYU01000020">
    <property type="protein sequence ID" value="GEO14163.1"/>
    <property type="molecule type" value="Genomic_DNA"/>
</dbReference>